<evidence type="ECO:0000313" key="3">
    <source>
        <dbReference type="EMBL" id="XDU74667.1"/>
    </source>
</evidence>
<gene>
    <name evidence="3" type="ORF">AB3G37_11550</name>
</gene>
<reference evidence="3" key="1">
    <citation type="submission" date="2024-07" db="EMBL/GenBank/DDBJ databases">
        <authorList>
            <person name="Biller S.J."/>
        </authorList>
    </citation>
    <scope>NUCLEOTIDE SEQUENCE</scope>
    <source>
        <strain evidence="3">WC2420</strain>
    </source>
</reference>
<feature type="transmembrane region" description="Helical" evidence="1">
    <location>
        <begin position="7"/>
        <end position="25"/>
    </location>
</feature>
<dbReference type="AlphaFoldDB" id="A0AB39VYF2"/>
<name>A0AB39VYF2_9GAMM</name>
<dbReference type="GO" id="GO:0016020">
    <property type="term" value="C:membrane"/>
    <property type="evidence" value="ECO:0007669"/>
    <property type="project" value="TreeGrafter"/>
</dbReference>
<organism evidence="3">
    <name type="scientific">Rouxiella sp. WC2420</name>
    <dbReference type="NCBI Taxonomy" id="3234145"/>
    <lineage>
        <taxon>Bacteria</taxon>
        <taxon>Pseudomonadati</taxon>
        <taxon>Pseudomonadota</taxon>
        <taxon>Gammaproteobacteria</taxon>
        <taxon>Enterobacterales</taxon>
        <taxon>Yersiniaceae</taxon>
        <taxon>Rouxiella</taxon>
    </lineage>
</organism>
<keyword evidence="3" id="KW-0012">Acyltransferase</keyword>
<feature type="transmembrane region" description="Helical" evidence="1">
    <location>
        <begin position="189"/>
        <end position="207"/>
    </location>
</feature>
<evidence type="ECO:0000259" key="2">
    <source>
        <dbReference type="Pfam" id="PF01757"/>
    </source>
</evidence>
<feature type="transmembrane region" description="Helical" evidence="1">
    <location>
        <begin position="159"/>
        <end position="177"/>
    </location>
</feature>
<keyword evidence="1" id="KW-0812">Transmembrane</keyword>
<dbReference type="EC" id="2.3.-.-" evidence="3"/>
<accession>A0AB39VYF2</accession>
<dbReference type="InterPro" id="IPR050879">
    <property type="entry name" value="Acyltransferase_3"/>
</dbReference>
<dbReference type="PANTHER" id="PTHR23028:SF131">
    <property type="entry name" value="BLR2367 PROTEIN"/>
    <property type="match status" value="1"/>
</dbReference>
<feature type="transmembrane region" description="Helical" evidence="1">
    <location>
        <begin position="80"/>
        <end position="99"/>
    </location>
</feature>
<feature type="transmembrane region" description="Helical" evidence="1">
    <location>
        <begin position="219"/>
        <end position="237"/>
    </location>
</feature>
<feature type="transmembrane region" description="Helical" evidence="1">
    <location>
        <begin position="37"/>
        <end position="59"/>
    </location>
</feature>
<feature type="transmembrane region" description="Helical" evidence="1">
    <location>
        <begin position="243"/>
        <end position="262"/>
    </location>
</feature>
<dbReference type="RefSeq" id="WP_369790782.1">
    <property type="nucleotide sequence ID" value="NZ_CP165628.1"/>
</dbReference>
<proteinExistence type="predicted"/>
<feature type="transmembrane region" description="Helical" evidence="1">
    <location>
        <begin position="133"/>
        <end position="152"/>
    </location>
</feature>
<keyword evidence="1" id="KW-0472">Membrane</keyword>
<keyword evidence="1" id="KW-1133">Transmembrane helix</keyword>
<evidence type="ECO:0000256" key="1">
    <source>
        <dbReference type="SAM" id="Phobius"/>
    </source>
</evidence>
<dbReference type="PANTHER" id="PTHR23028">
    <property type="entry name" value="ACETYLTRANSFERASE"/>
    <property type="match status" value="1"/>
</dbReference>
<feature type="transmembrane region" description="Helical" evidence="1">
    <location>
        <begin position="308"/>
        <end position="328"/>
    </location>
</feature>
<feature type="transmembrane region" description="Helical" evidence="1">
    <location>
        <begin position="282"/>
        <end position="302"/>
    </location>
</feature>
<feature type="domain" description="Acyltransferase 3" evidence="2">
    <location>
        <begin position="6"/>
        <end position="324"/>
    </location>
</feature>
<keyword evidence="3" id="KW-0808">Transferase</keyword>
<dbReference type="EMBL" id="CP165628">
    <property type="protein sequence ID" value="XDU74667.1"/>
    <property type="molecule type" value="Genomic_DNA"/>
</dbReference>
<sequence length="351" mass="39987">MKSKIESLQVLRAFAAVFVVVNHLWGEYDTTITQSLGLNIIGNFGVDAFFILSGFIMCYKTREDSRLGLSTGIDFLKKRIERIYPIFLIILIPFMLLYLKQTHPARIYEIIGNIFLLPSFTSNPSYHMLIGPSWSLVYEMFFYIIYAVVMMLVRNKKQLVIFSVGFLVLMVVTIDGFSLQGPELGASNFSYMIGDPLMINFAMGCLYAQCFNKLHQVKISIPLATIMILAFFILGMWLNEKGIARFVSFGLPAMAIVIIFSLMDASGSRSYRLLVYLGNASYSIYITHFFTQVCALILFSHMNINHDLYGIIFSMVSVIAACIFYSLIEKRIILAFQKRSLHQRVPKDVIQ</sequence>
<dbReference type="GO" id="GO:0016747">
    <property type="term" value="F:acyltransferase activity, transferring groups other than amino-acyl groups"/>
    <property type="evidence" value="ECO:0007669"/>
    <property type="project" value="InterPro"/>
</dbReference>
<dbReference type="GO" id="GO:0000271">
    <property type="term" value="P:polysaccharide biosynthetic process"/>
    <property type="evidence" value="ECO:0007669"/>
    <property type="project" value="TreeGrafter"/>
</dbReference>
<dbReference type="Pfam" id="PF01757">
    <property type="entry name" value="Acyl_transf_3"/>
    <property type="match status" value="1"/>
</dbReference>
<dbReference type="InterPro" id="IPR002656">
    <property type="entry name" value="Acyl_transf_3_dom"/>
</dbReference>
<protein>
    <submittedName>
        <fullName evidence="3">Acyltransferase family protein</fullName>
        <ecNumber evidence="3">2.3.-.-</ecNumber>
    </submittedName>
</protein>